<sequence>SPRESQTISSQKKNFTSCMKSHISVGTFNVRTLLTEDRLVELEQALQKTDLDILGVSEVRRANENIIIRQSNYIFYNYGTKRGINGVGFLIKKDLRQNIKYFKPISDRIVELGINLGSRRSLNVIQVYAPTSSSSEEEVDNFYKELEETIIKVKKKTQSKLIIMGDFNSQVGVGKKEENQVLGMYGLGRRNQRGWKLIRFCQQQQLSIVNSFFKKRRGRRWTWQSPDGNYKNEIDFILTKNRDIIQSYEVWSNFEYHSDHRPVVCKLKIDKTIPFPTKNIVEIQKTLDEEKFKSDIQNYFDKKDITVDMDVQTMYDIIENSIKLAINNHPKTKKVESSKLSEETKELIKRREQMRRKKVKSK</sequence>
<protein>
    <recommendedName>
        <fullName evidence="2">Endonuclease/exonuclease/phosphatase domain-containing protein</fullName>
    </recommendedName>
</protein>
<dbReference type="InterPro" id="IPR005135">
    <property type="entry name" value="Endo/exonuclease/phosphatase"/>
</dbReference>
<evidence type="ECO:0000259" key="2">
    <source>
        <dbReference type="Pfam" id="PF03372"/>
    </source>
</evidence>
<feature type="region of interest" description="Disordered" evidence="1">
    <location>
        <begin position="333"/>
        <end position="362"/>
    </location>
</feature>
<dbReference type="Gene3D" id="3.60.10.10">
    <property type="entry name" value="Endonuclease/exonuclease/phosphatase"/>
    <property type="match status" value="1"/>
</dbReference>
<feature type="non-terminal residue" evidence="3">
    <location>
        <position position="1"/>
    </location>
</feature>
<organism evidence="3">
    <name type="scientific">Panstrongylus megistus</name>
    <dbReference type="NCBI Taxonomy" id="65343"/>
    <lineage>
        <taxon>Eukaryota</taxon>
        <taxon>Metazoa</taxon>
        <taxon>Ecdysozoa</taxon>
        <taxon>Arthropoda</taxon>
        <taxon>Hexapoda</taxon>
        <taxon>Insecta</taxon>
        <taxon>Pterygota</taxon>
        <taxon>Neoptera</taxon>
        <taxon>Paraneoptera</taxon>
        <taxon>Hemiptera</taxon>
        <taxon>Heteroptera</taxon>
        <taxon>Panheteroptera</taxon>
        <taxon>Cimicomorpha</taxon>
        <taxon>Reduviidae</taxon>
        <taxon>Triatominae</taxon>
        <taxon>Panstrongylus</taxon>
    </lineage>
</organism>
<dbReference type="PANTHER" id="PTHR23227">
    <property type="entry name" value="BUCENTAUR RELATED"/>
    <property type="match status" value="1"/>
</dbReference>
<dbReference type="PANTHER" id="PTHR23227:SF67">
    <property type="entry name" value="CRANIOFACIAL DEVELOPMENT PROTEIN 2-LIKE"/>
    <property type="match status" value="1"/>
</dbReference>
<dbReference type="EMBL" id="GBGD01001904">
    <property type="protein sequence ID" value="JAC86985.1"/>
    <property type="molecule type" value="mRNA"/>
</dbReference>
<accession>A0A069DSS2</accession>
<reference evidence="3" key="1">
    <citation type="journal article" date="2015" name="J. Med. Entomol.">
        <title>A Deep Insight Into the Sialotranscriptome of the Chagas Disease Vector, Panstrongylus megistus (Hemiptera: Heteroptera).</title>
        <authorList>
            <person name="Ribeiro J.M."/>
            <person name="Schwarz A."/>
            <person name="Francischetti I.M."/>
        </authorList>
    </citation>
    <scope>NUCLEOTIDE SEQUENCE</scope>
    <source>
        <tissue evidence="3">Salivary glands</tissue>
    </source>
</reference>
<evidence type="ECO:0000313" key="3">
    <source>
        <dbReference type="EMBL" id="JAC86985.1"/>
    </source>
</evidence>
<dbReference type="InterPro" id="IPR036691">
    <property type="entry name" value="Endo/exonu/phosph_ase_sf"/>
</dbReference>
<feature type="non-terminal residue" evidence="3">
    <location>
        <position position="362"/>
    </location>
</feature>
<evidence type="ECO:0000256" key="1">
    <source>
        <dbReference type="SAM" id="MobiDB-lite"/>
    </source>
</evidence>
<dbReference type="AlphaFoldDB" id="A0A069DSS2"/>
<feature type="compositionally biased region" description="Basic residues" evidence="1">
    <location>
        <begin position="352"/>
        <end position="362"/>
    </location>
</feature>
<dbReference type="CDD" id="cd09076">
    <property type="entry name" value="L1-EN"/>
    <property type="match status" value="1"/>
</dbReference>
<dbReference type="SUPFAM" id="SSF56219">
    <property type="entry name" value="DNase I-like"/>
    <property type="match status" value="1"/>
</dbReference>
<name>A0A069DSS2_9HEMI</name>
<dbReference type="GO" id="GO:0003824">
    <property type="term" value="F:catalytic activity"/>
    <property type="evidence" value="ECO:0007669"/>
    <property type="project" value="InterPro"/>
</dbReference>
<feature type="compositionally biased region" description="Basic and acidic residues" evidence="1">
    <location>
        <begin position="333"/>
        <end position="351"/>
    </location>
</feature>
<dbReference type="InterPro" id="IPR027124">
    <property type="entry name" value="Swc5/CFDP1/2"/>
</dbReference>
<proteinExistence type="evidence at transcript level"/>
<feature type="domain" description="Endonuclease/exonuclease/phosphatase" evidence="2">
    <location>
        <begin position="26"/>
        <end position="260"/>
    </location>
</feature>
<dbReference type="Pfam" id="PF03372">
    <property type="entry name" value="Exo_endo_phos"/>
    <property type="match status" value="1"/>
</dbReference>